<reference evidence="2 3" key="1">
    <citation type="submission" date="2022-11" db="EMBL/GenBank/DDBJ databases">
        <title>Spartinivicinus poritis sp. nov., isolated from scleractinian coral Porites lutea.</title>
        <authorList>
            <person name="Zhang G."/>
            <person name="Cai L."/>
            <person name="Wei Q."/>
        </authorList>
    </citation>
    <scope>NUCLEOTIDE SEQUENCE [LARGE SCALE GENOMIC DNA]</scope>
    <source>
        <strain evidence="2 3">A2-2</strain>
    </source>
</reference>
<proteinExistence type="predicted"/>
<feature type="domain" description="Immunity MXAN-0049 protein" evidence="1">
    <location>
        <begin position="36"/>
        <end position="179"/>
    </location>
</feature>
<evidence type="ECO:0000313" key="2">
    <source>
        <dbReference type="EMBL" id="MDE1465505.1"/>
    </source>
</evidence>
<dbReference type="Pfam" id="PF07791">
    <property type="entry name" value="Imm11"/>
    <property type="match status" value="1"/>
</dbReference>
<dbReference type="RefSeq" id="WP_274691810.1">
    <property type="nucleotide sequence ID" value="NZ_JAPMOU010000067.1"/>
</dbReference>
<comment type="caution">
    <text evidence="2">The sequence shown here is derived from an EMBL/GenBank/DDBJ whole genome shotgun (WGS) entry which is preliminary data.</text>
</comment>
<keyword evidence="3" id="KW-1185">Reference proteome</keyword>
<name>A0ABT5UGI4_9GAMM</name>
<organism evidence="2 3">
    <name type="scientific">Spartinivicinus poritis</name>
    <dbReference type="NCBI Taxonomy" id="2994640"/>
    <lineage>
        <taxon>Bacteria</taxon>
        <taxon>Pseudomonadati</taxon>
        <taxon>Pseudomonadota</taxon>
        <taxon>Gammaproteobacteria</taxon>
        <taxon>Oceanospirillales</taxon>
        <taxon>Zooshikellaceae</taxon>
        <taxon>Spartinivicinus</taxon>
    </lineage>
</organism>
<dbReference type="EMBL" id="JAPMOU010000067">
    <property type="protein sequence ID" value="MDE1465505.1"/>
    <property type="molecule type" value="Genomic_DNA"/>
</dbReference>
<dbReference type="Proteomes" id="UP001528823">
    <property type="component" value="Unassembled WGS sequence"/>
</dbReference>
<gene>
    <name evidence="2" type="ORF">ORQ98_26445</name>
</gene>
<sequence length="184" mass="21100">MATELQDDDEIIIYSTPPYIKNNGLNFSRGVYDPKIYPEIELTYTKDPGEVFTDNLAAIGCNGLVINEKIRQKIKELNIKNVQYFDLKLIDKDTQKENIDYKIANVIGTVNCLDYDNCDLELSSTGSILFIEKLAFINLDEDKLPEIFRLGEFLPLIVVNDRIKQAFEAEGFTGFVFYKPEDYS</sequence>
<protein>
    <recommendedName>
        <fullName evidence="1">Immunity MXAN-0049 protein domain-containing protein</fullName>
    </recommendedName>
</protein>
<evidence type="ECO:0000259" key="1">
    <source>
        <dbReference type="Pfam" id="PF07791"/>
    </source>
</evidence>
<evidence type="ECO:0000313" key="3">
    <source>
        <dbReference type="Proteomes" id="UP001528823"/>
    </source>
</evidence>
<accession>A0ABT5UGI4</accession>
<dbReference type="InterPro" id="IPR012433">
    <property type="entry name" value="Imm11"/>
</dbReference>